<keyword evidence="2" id="KW-1185">Reference proteome</keyword>
<dbReference type="Gene3D" id="1.10.10.10">
    <property type="entry name" value="Winged helix-like DNA-binding domain superfamily/Winged helix DNA-binding domain"/>
    <property type="match status" value="1"/>
</dbReference>
<evidence type="ECO:0000313" key="1">
    <source>
        <dbReference type="EMBL" id="AFH19791.1"/>
    </source>
</evidence>
<dbReference type="RefSeq" id="YP_007006549.1">
    <property type="nucleotide sequence ID" value="NC_019519.1"/>
</dbReference>
<evidence type="ECO:0000313" key="2">
    <source>
        <dbReference type="Proteomes" id="UP000003754"/>
    </source>
</evidence>
<protein>
    <submittedName>
        <fullName evidence="1">Uncharacterized protein</fullName>
    </submittedName>
</protein>
<name>J7FAF6_9CAUD</name>
<dbReference type="Proteomes" id="UP000003754">
    <property type="component" value="Segment"/>
</dbReference>
<dbReference type="GeneID" id="14012046"/>
<dbReference type="EMBL" id="JQ312117">
    <property type="protein sequence ID" value="AFH19791.1"/>
    <property type="molecule type" value="Genomic_DNA"/>
</dbReference>
<accession>J7FAF6</accession>
<proteinExistence type="predicted"/>
<sequence>MTVKLTHAQVKCLRAIANTTWGIRLISLNASGFSVTTVMRLSMLGYVNVENALVTLTDKGKEFIRFSVN</sequence>
<organism evidence="1 2">
    <name type="scientific">Agrobacterium phage 7-7-1</name>
    <dbReference type="NCBI Taxonomy" id="1161931"/>
    <lineage>
        <taxon>Viruses</taxon>
        <taxon>Duplodnaviria</taxon>
        <taxon>Heunggongvirae</taxon>
        <taxon>Uroviricota</taxon>
        <taxon>Caudoviricetes</taxon>
        <taxon>Schmittlotzvirus</taxon>
        <taxon>Schmittlotzvirus sv771</taxon>
    </lineage>
</organism>
<dbReference type="KEGG" id="vg:14012046"/>
<dbReference type="InterPro" id="IPR036388">
    <property type="entry name" value="WH-like_DNA-bd_sf"/>
</dbReference>
<reference evidence="1 2" key="1">
    <citation type="submission" date="2011-12" db="EMBL/GenBank/DDBJ databases">
        <title>The genome sequence of the flagella-specific Agrobacterium bacteriophage 7-7-1.</title>
        <authorList>
            <person name="Schmitt R."/>
            <person name="Van den Bossche A."/>
            <person name="Lavigne R."/>
            <person name="Kropinski A.M."/>
        </authorList>
    </citation>
    <scope>NUCLEOTIDE SEQUENCE [LARGE SCALE GENOMIC DNA]</scope>
</reference>
<gene>
    <name evidence="1" type="ORF">7-7-1_00093</name>
</gene>